<evidence type="ECO:0000256" key="3">
    <source>
        <dbReference type="ARBA" id="ARBA00022458"/>
    </source>
</evidence>
<evidence type="ECO:0000256" key="2">
    <source>
        <dbReference type="ARBA" id="ARBA00022448"/>
    </source>
</evidence>
<reference evidence="8" key="1">
    <citation type="submission" date="2016-01" db="EMBL/GenBank/DDBJ databases">
        <authorList>
            <person name="Mitreva M."/>
            <person name="Pepin K.H."/>
            <person name="Mihindukulasuriya K.A."/>
            <person name="Fulton R."/>
            <person name="Fronick C."/>
            <person name="O'Laughlin M."/>
            <person name="Miner T."/>
            <person name="Herter B."/>
            <person name="Rosa B.A."/>
            <person name="Cordes M."/>
            <person name="Tomlinson C."/>
            <person name="Wollam A."/>
            <person name="Palsikar V.B."/>
            <person name="Mardis E.R."/>
            <person name="Wilson R.K."/>
        </authorList>
    </citation>
    <scope>NUCLEOTIDE SEQUENCE [LARGE SCALE GENOMIC DNA]</scope>
    <source>
        <strain evidence="8">KA00683</strain>
    </source>
</reference>
<dbReference type="PROSITE" id="PS50893">
    <property type="entry name" value="ABC_TRANSPORTER_2"/>
    <property type="match status" value="1"/>
</dbReference>
<dbReference type="CDD" id="cd03269">
    <property type="entry name" value="ABC_putative_ATPase"/>
    <property type="match status" value="1"/>
</dbReference>
<feature type="domain" description="ABC transporter" evidence="6">
    <location>
        <begin position="22"/>
        <end position="249"/>
    </location>
</feature>
<dbReference type="PANTHER" id="PTHR42711:SF5">
    <property type="entry name" value="ABC TRANSPORTER ATP-BINDING PROTEIN NATA"/>
    <property type="match status" value="1"/>
</dbReference>
<dbReference type="AlphaFoldDB" id="A0A134AYV5"/>
<evidence type="ECO:0000259" key="6">
    <source>
        <dbReference type="PROSITE" id="PS50893"/>
    </source>
</evidence>
<dbReference type="GO" id="GO:0016887">
    <property type="term" value="F:ATP hydrolysis activity"/>
    <property type="evidence" value="ECO:0007669"/>
    <property type="project" value="InterPro"/>
</dbReference>
<comment type="caution">
    <text evidence="7">The sequence shown here is derived from an EMBL/GenBank/DDBJ whole genome shotgun (WGS) entry which is preliminary data.</text>
</comment>
<keyword evidence="2" id="KW-0813">Transport</keyword>
<dbReference type="InterPro" id="IPR003593">
    <property type="entry name" value="AAA+_ATPase"/>
</dbReference>
<name>A0A134AYV5_9PORP</name>
<dbReference type="STRING" id="322095.HMPREF3185_02190"/>
<dbReference type="Proteomes" id="UP000070224">
    <property type="component" value="Unassembled WGS sequence"/>
</dbReference>
<evidence type="ECO:0000313" key="7">
    <source>
        <dbReference type="EMBL" id="KXB72875.1"/>
    </source>
</evidence>
<dbReference type="SUPFAM" id="SSF52540">
    <property type="entry name" value="P-loop containing nucleoside triphosphate hydrolases"/>
    <property type="match status" value="1"/>
</dbReference>
<dbReference type="EMBL" id="LSDK01000152">
    <property type="protein sequence ID" value="KXB72875.1"/>
    <property type="molecule type" value="Genomic_DNA"/>
</dbReference>
<dbReference type="InterPro" id="IPR003439">
    <property type="entry name" value="ABC_transporter-like_ATP-bd"/>
</dbReference>
<evidence type="ECO:0000256" key="4">
    <source>
        <dbReference type="ARBA" id="ARBA00022741"/>
    </source>
</evidence>
<dbReference type="PROSITE" id="PS00211">
    <property type="entry name" value="ABC_TRANSPORTER_1"/>
    <property type="match status" value="1"/>
</dbReference>
<keyword evidence="5 7" id="KW-0067">ATP-binding</keyword>
<proteinExistence type="inferred from homology"/>
<evidence type="ECO:0000256" key="5">
    <source>
        <dbReference type="ARBA" id="ARBA00022840"/>
    </source>
</evidence>
<comment type="similarity">
    <text evidence="1">Belongs to the ABC transporter superfamily.</text>
</comment>
<dbReference type="InterPro" id="IPR050763">
    <property type="entry name" value="ABC_transporter_ATP-binding"/>
</dbReference>
<evidence type="ECO:0000313" key="8">
    <source>
        <dbReference type="Proteomes" id="UP000070224"/>
    </source>
</evidence>
<dbReference type="InterPro" id="IPR017871">
    <property type="entry name" value="ABC_transporter-like_CS"/>
</dbReference>
<gene>
    <name evidence="7" type="ORF">HMPREF3185_02190</name>
</gene>
<sequence length="319" mass="36411">MEPRGFKAPLLLHTTQYTMAYLEVDHVTKRYSEHTALNEVSLSAHEGRIFGLLGPNGAGKSSLIRIINRITAPDSGEVRLEGRPLREEDLFHIGYLPEERGLYPKMKVGEQAIYLARLKGLSKSDAQQRVKEWFERLEITSWWDKRVEELSKGMQQKVQFVTTVVHEPRLLIFDEPFSGFDPVNAEVLKREILALKARGTTLMLSTHNMQSVEELCDDITLINRAEVVLSGQTAEIRRAHGSHTARVVYEGEISPTDLSHLNILEHEEREYSKILRVQLQPEEELRSIIGQLPSAIHLQSIELEYPSMHEIFLATVQAK</sequence>
<accession>A0A134AYV5</accession>
<evidence type="ECO:0000256" key="1">
    <source>
        <dbReference type="ARBA" id="ARBA00005417"/>
    </source>
</evidence>
<protein>
    <submittedName>
        <fullName evidence="7">ABC transporter, ATP-binding protein</fullName>
    </submittedName>
</protein>
<dbReference type="SMART" id="SM00382">
    <property type="entry name" value="AAA"/>
    <property type="match status" value="1"/>
</dbReference>
<dbReference type="GO" id="GO:0005524">
    <property type="term" value="F:ATP binding"/>
    <property type="evidence" value="ECO:0007669"/>
    <property type="project" value="UniProtKB-KW"/>
</dbReference>
<dbReference type="Pfam" id="PF00005">
    <property type="entry name" value="ABC_tran"/>
    <property type="match status" value="1"/>
</dbReference>
<dbReference type="InterPro" id="IPR025302">
    <property type="entry name" value="DrrA1/2-like_C"/>
</dbReference>
<dbReference type="Pfam" id="PF13732">
    <property type="entry name" value="DrrA1-3_C"/>
    <property type="match status" value="1"/>
</dbReference>
<dbReference type="Gene3D" id="3.40.50.300">
    <property type="entry name" value="P-loop containing nucleotide triphosphate hydrolases"/>
    <property type="match status" value="1"/>
</dbReference>
<keyword evidence="8" id="KW-1185">Reference proteome</keyword>
<dbReference type="PATRIC" id="fig|322095.3.peg.2169"/>
<dbReference type="PANTHER" id="PTHR42711">
    <property type="entry name" value="ABC TRANSPORTER ATP-BINDING PROTEIN"/>
    <property type="match status" value="1"/>
</dbReference>
<dbReference type="InterPro" id="IPR027417">
    <property type="entry name" value="P-loop_NTPase"/>
</dbReference>
<keyword evidence="4" id="KW-0547">Nucleotide-binding</keyword>
<organism evidence="7 8">
    <name type="scientific">Porphyromonas somerae</name>
    <dbReference type="NCBI Taxonomy" id="322095"/>
    <lineage>
        <taxon>Bacteria</taxon>
        <taxon>Pseudomonadati</taxon>
        <taxon>Bacteroidota</taxon>
        <taxon>Bacteroidia</taxon>
        <taxon>Bacteroidales</taxon>
        <taxon>Porphyromonadaceae</taxon>
        <taxon>Porphyromonas</taxon>
    </lineage>
</organism>
<keyword evidence="3" id="KW-0536">Nodulation</keyword>